<evidence type="ECO:0000256" key="3">
    <source>
        <dbReference type="ARBA" id="ARBA00009077"/>
    </source>
</evidence>
<dbReference type="InterPro" id="IPR015421">
    <property type="entry name" value="PyrdxlP-dep_Trfase_major"/>
</dbReference>
<evidence type="ECO:0000256" key="1">
    <source>
        <dbReference type="ARBA" id="ARBA00001933"/>
    </source>
</evidence>
<name>A0A8S1A8L0_ARCPL</name>
<accession>A0A8S1A8L0</accession>
<comment type="cofactor">
    <cofactor evidence="1 9">
        <name>pyridoxal 5'-phosphate</name>
        <dbReference type="ChEBI" id="CHEBI:597326"/>
    </cofactor>
</comment>
<dbReference type="Proteomes" id="UP000494256">
    <property type="component" value="Unassembled WGS sequence"/>
</dbReference>
<evidence type="ECO:0000256" key="7">
    <source>
        <dbReference type="ARBA" id="ARBA00029853"/>
    </source>
</evidence>
<evidence type="ECO:0000256" key="5">
    <source>
        <dbReference type="ARBA" id="ARBA00022898"/>
    </source>
</evidence>
<dbReference type="Pfam" id="PF01053">
    <property type="entry name" value="Cys_Met_Meta_PP"/>
    <property type="match status" value="1"/>
</dbReference>
<dbReference type="PANTHER" id="PTHR11808:SF15">
    <property type="entry name" value="CYSTATHIONINE GAMMA-LYASE"/>
    <property type="match status" value="1"/>
</dbReference>
<dbReference type="GO" id="GO:0019343">
    <property type="term" value="P:cysteine biosynthetic process via cystathionine"/>
    <property type="evidence" value="ECO:0007669"/>
    <property type="project" value="TreeGrafter"/>
</dbReference>
<comment type="caution">
    <text evidence="10">The sequence shown here is derived from an EMBL/GenBank/DDBJ whole genome shotgun (WGS) entry which is preliminary data.</text>
</comment>
<dbReference type="FunFam" id="3.90.1150.10:FF:000033">
    <property type="entry name" value="Cystathionine gamma-synthase"/>
    <property type="match status" value="1"/>
</dbReference>
<evidence type="ECO:0000256" key="6">
    <source>
        <dbReference type="ARBA" id="ARBA00023192"/>
    </source>
</evidence>
<dbReference type="Gene3D" id="3.40.640.10">
    <property type="entry name" value="Type I PLP-dependent aspartate aminotransferase-like (Major domain)"/>
    <property type="match status" value="1"/>
</dbReference>
<dbReference type="PIRSF" id="PIRSF001434">
    <property type="entry name" value="CGS"/>
    <property type="match status" value="1"/>
</dbReference>
<evidence type="ECO:0000313" key="10">
    <source>
        <dbReference type="EMBL" id="CAB3240940.1"/>
    </source>
</evidence>
<proteinExistence type="inferred from homology"/>
<dbReference type="Gene3D" id="3.90.1150.10">
    <property type="entry name" value="Aspartate Aminotransferase, domain 1"/>
    <property type="match status" value="1"/>
</dbReference>
<dbReference type="GO" id="GO:0005737">
    <property type="term" value="C:cytoplasm"/>
    <property type="evidence" value="ECO:0007669"/>
    <property type="project" value="TreeGrafter"/>
</dbReference>
<keyword evidence="6" id="KW-0028">Amino-acid biosynthesis</keyword>
<evidence type="ECO:0000256" key="9">
    <source>
        <dbReference type="RuleBase" id="RU362118"/>
    </source>
</evidence>
<dbReference type="FunFam" id="3.40.640.10:FF:000009">
    <property type="entry name" value="Cystathionine gamma-synthase homolog"/>
    <property type="match status" value="1"/>
</dbReference>
<dbReference type="AlphaFoldDB" id="A0A8S1A8L0"/>
<dbReference type="EMBL" id="CADEBD010000309">
    <property type="protein sequence ID" value="CAB3240940.1"/>
    <property type="molecule type" value="Genomic_DNA"/>
</dbReference>
<protein>
    <recommendedName>
        <fullName evidence="4">cystathionine gamma-lyase</fullName>
        <ecNumber evidence="4">4.4.1.1</ecNumber>
    </recommendedName>
    <alternativeName>
        <fullName evidence="7">Gamma-cystathionase</fullName>
    </alternativeName>
</protein>
<dbReference type="EC" id="4.4.1.1" evidence="4"/>
<evidence type="ECO:0000256" key="8">
    <source>
        <dbReference type="PIRSR" id="PIRSR001434-2"/>
    </source>
</evidence>
<dbReference type="CDD" id="cd00614">
    <property type="entry name" value="CGS_like"/>
    <property type="match status" value="1"/>
</dbReference>
<reference evidence="10 11" key="1">
    <citation type="submission" date="2020-04" db="EMBL/GenBank/DDBJ databases">
        <authorList>
            <person name="Wallbank WR R."/>
            <person name="Pardo Diaz C."/>
            <person name="Kozak K."/>
            <person name="Martin S."/>
            <person name="Jiggins C."/>
            <person name="Moest M."/>
            <person name="Warren A I."/>
            <person name="Byers J.R.P. K."/>
            <person name="Montejo-Kovacevich G."/>
            <person name="Yen C E."/>
        </authorList>
    </citation>
    <scope>NUCLEOTIDE SEQUENCE [LARGE SCALE GENOMIC DNA]</scope>
</reference>
<comment type="pathway">
    <text evidence="2">Amino-acid biosynthesis; L-cysteine biosynthesis; L-cysteine from L-homocysteine and L-serine: step 2/2.</text>
</comment>
<gene>
    <name evidence="10" type="ORF">APLA_LOCUS9322</name>
</gene>
<dbReference type="GO" id="GO:0030170">
    <property type="term" value="F:pyridoxal phosphate binding"/>
    <property type="evidence" value="ECO:0007669"/>
    <property type="project" value="InterPro"/>
</dbReference>
<feature type="modified residue" description="N6-(pyridoxal phosphate)lysine" evidence="8">
    <location>
        <position position="242"/>
    </location>
</feature>
<dbReference type="InterPro" id="IPR015424">
    <property type="entry name" value="PyrdxlP-dep_Trfase"/>
</dbReference>
<evidence type="ECO:0000256" key="2">
    <source>
        <dbReference type="ARBA" id="ARBA00005038"/>
    </source>
</evidence>
<comment type="similarity">
    <text evidence="3 9">Belongs to the trans-sulfuration enzymes family.</text>
</comment>
<evidence type="ECO:0000313" key="11">
    <source>
        <dbReference type="Proteomes" id="UP000494256"/>
    </source>
</evidence>
<dbReference type="OrthoDB" id="189226at2759"/>
<dbReference type="PANTHER" id="PTHR11808">
    <property type="entry name" value="TRANS-SULFURATION ENZYME FAMILY MEMBER"/>
    <property type="match status" value="1"/>
</dbReference>
<dbReference type="GO" id="GO:0009086">
    <property type="term" value="P:methionine biosynthetic process"/>
    <property type="evidence" value="ECO:0007669"/>
    <property type="project" value="UniProtKB-ARBA"/>
</dbReference>
<organism evidence="10 11">
    <name type="scientific">Arctia plantaginis</name>
    <name type="common">Wood tiger moth</name>
    <name type="synonym">Phalaena plantaginis</name>
    <dbReference type="NCBI Taxonomy" id="874455"/>
    <lineage>
        <taxon>Eukaryota</taxon>
        <taxon>Metazoa</taxon>
        <taxon>Ecdysozoa</taxon>
        <taxon>Arthropoda</taxon>
        <taxon>Hexapoda</taxon>
        <taxon>Insecta</taxon>
        <taxon>Pterygota</taxon>
        <taxon>Neoptera</taxon>
        <taxon>Endopterygota</taxon>
        <taxon>Lepidoptera</taxon>
        <taxon>Glossata</taxon>
        <taxon>Ditrysia</taxon>
        <taxon>Noctuoidea</taxon>
        <taxon>Erebidae</taxon>
        <taxon>Arctiinae</taxon>
        <taxon>Arctia</taxon>
    </lineage>
</organism>
<keyword evidence="6" id="KW-0198">Cysteine biosynthesis</keyword>
<keyword evidence="5 8" id="KW-0663">Pyridoxal phosphate</keyword>
<dbReference type="InterPro" id="IPR000277">
    <property type="entry name" value="Cys/Met-Metab_PyrdxlP-dep_enz"/>
</dbReference>
<evidence type="ECO:0000256" key="4">
    <source>
        <dbReference type="ARBA" id="ARBA00012085"/>
    </source>
</evidence>
<dbReference type="InterPro" id="IPR015422">
    <property type="entry name" value="PyrdxlP-dep_Trfase_small"/>
</dbReference>
<sequence>MKIYNIQKKLHSHLSYQVCQFIKSLLLNFNSKNLYKMANQEVLEQKFGFATTAIHCRVESKETCTGVVQPIVTAATFQLSEPVVEDKIYCSECENPNRYSLEQCLAELEDGNYGFAFSSGHGAMMTICTLLSQGDHILSNNDIYSGTSCLFREIISRMGIEITFEDFENVQNIEKAIQKNTKMVWVETPINPTIKLIDIAAVSKSVKSHGDILVCVDNTFLTSYFQKPLDLGADIVMYSVTKFINGHSDVIMGAAIVKDEKIAKSLNTLQMYVGAVPSPIDCYLVTRSLTTLSLRMERHKQSSLTIAKWLLTQEHVLEVLHPGLPEHPQHELAKRQTSGHSGVFSFRHSGDLNKSRIFLCALKLFILGVSLGGMESLAELPSTMTHVKLSEKQRIKSGITDSLIRLSIGLEEPDDLIKDLDQAFKVAFH</sequence>
<dbReference type="GO" id="GO:0004123">
    <property type="term" value="F:cystathionine gamma-lyase activity"/>
    <property type="evidence" value="ECO:0007669"/>
    <property type="project" value="TreeGrafter"/>
</dbReference>
<dbReference type="GO" id="GO:0019346">
    <property type="term" value="P:transsulfuration"/>
    <property type="evidence" value="ECO:0007669"/>
    <property type="project" value="InterPro"/>
</dbReference>
<dbReference type="SUPFAM" id="SSF53383">
    <property type="entry name" value="PLP-dependent transferases"/>
    <property type="match status" value="1"/>
</dbReference>